<reference evidence="2" key="1">
    <citation type="submission" date="2023-01" db="EMBL/GenBank/DDBJ databases">
        <authorList>
            <person name="Piombo E."/>
        </authorList>
    </citation>
    <scope>NUCLEOTIDE SEQUENCE</scope>
</reference>
<comment type="caution">
    <text evidence="2">The sequence shown here is derived from an EMBL/GenBank/DDBJ whole genome shotgun (WGS) entry which is preliminary data.</text>
</comment>
<sequence length="105" mass="11595">MQCDDTNHHVTQAGGICSKIFNINSASAATWSTDSADRLVLSFERKFNSHRFTASATTTQPRPKRPSPFHADADMRVELASRADLAGSRHEGLSEPKGYYELRGL</sequence>
<keyword evidence="3" id="KW-1185">Reference proteome</keyword>
<feature type="region of interest" description="Disordered" evidence="1">
    <location>
        <begin position="85"/>
        <end position="105"/>
    </location>
</feature>
<proteinExistence type="predicted"/>
<evidence type="ECO:0000313" key="2">
    <source>
        <dbReference type="EMBL" id="CAI6087509.1"/>
    </source>
</evidence>
<dbReference type="AlphaFoldDB" id="A0AA35Q0U9"/>
<evidence type="ECO:0000313" key="3">
    <source>
        <dbReference type="Proteomes" id="UP001160390"/>
    </source>
</evidence>
<protein>
    <submittedName>
        <fullName evidence="2">Uncharacterized protein</fullName>
    </submittedName>
</protein>
<gene>
    <name evidence="2" type="ORF">CCHLO57077_00008102</name>
</gene>
<dbReference type="Proteomes" id="UP001160390">
    <property type="component" value="Unassembled WGS sequence"/>
</dbReference>
<organism evidence="2 3">
    <name type="scientific">Clonostachys chloroleuca</name>
    <dbReference type="NCBI Taxonomy" id="1926264"/>
    <lineage>
        <taxon>Eukaryota</taxon>
        <taxon>Fungi</taxon>
        <taxon>Dikarya</taxon>
        <taxon>Ascomycota</taxon>
        <taxon>Pezizomycotina</taxon>
        <taxon>Sordariomycetes</taxon>
        <taxon>Hypocreomycetidae</taxon>
        <taxon>Hypocreales</taxon>
        <taxon>Bionectriaceae</taxon>
        <taxon>Clonostachys</taxon>
    </lineage>
</organism>
<accession>A0AA35Q0U9</accession>
<evidence type="ECO:0000256" key="1">
    <source>
        <dbReference type="SAM" id="MobiDB-lite"/>
    </source>
</evidence>
<dbReference type="EMBL" id="CABFNP030000799">
    <property type="protein sequence ID" value="CAI6087509.1"/>
    <property type="molecule type" value="Genomic_DNA"/>
</dbReference>
<name>A0AA35Q0U9_9HYPO</name>